<name>K1R1D9_MAGGI</name>
<gene>
    <name evidence="1" type="ORF">CGI_10023227</name>
</gene>
<organism evidence="1">
    <name type="scientific">Magallana gigas</name>
    <name type="common">Pacific oyster</name>
    <name type="synonym">Crassostrea gigas</name>
    <dbReference type="NCBI Taxonomy" id="29159"/>
    <lineage>
        <taxon>Eukaryota</taxon>
        <taxon>Metazoa</taxon>
        <taxon>Spiralia</taxon>
        <taxon>Lophotrochozoa</taxon>
        <taxon>Mollusca</taxon>
        <taxon>Bivalvia</taxon>
        <taxon>Autobranchia</taxon>
        <taxon>Pteriomorphia</taxon>
        <taxon>Ostreida</taxon>
        <taxon>Ostreoidea</taxon>
        <taxon>Ostreidae</taxon>
        <taxon>Magallana</taxon>
    </lineage>
</organism>
<dbReference type="HOGENOM" id="CLU_1035314_0_0_1"/>
<evidence type="ECO:0000313" key="1">
    <source>
        <dbReference type="EMBL" id="EKC37329.1"/>
    </source>
</evidence>
<sequence length="269" mass="30694">MFNNTRDAKVPKYFFTIQTKDLMKNDRGDGIELEILKKKTDSLIETERKIPVKETVFNETKQKDVSPGFTSGEACQDWLKHGDPLLQHFFEPFPGGEAVQEFRRWEQRIRKQQLSQALVPLMEEDIDAKDGDNKVKSSEVKDFIESEDEELNPLLKLMLQPTIYIWENFDDQKPLKWFSEHAQKTPTDVRAAAGFSGPWGVPGEWGEATEPVQQQSCSKEDLARHWKTKPRHARKDKKGLVHGATGIAAPAVRLLAMSVCPSLTAMLEE</sequence>
<dbReference type="EMBL" id="JH818716">
    <property type="protein sequence ID" value="EKC37329.1"/>
    <property type="molecule type" value="Genomic_DNA"/>
</dbReference>
<dbReference type="AlphaFoldDB" id="K1R1D9"/>
<proteinExistence type="predicted"/>
<accession>K1R1D9</accession>
<protein>
    <submittedName>
        <fullName evidence="1">Uncharacterized protein</fullName>
    </submittedName>
</protein>
<dbReference type="InParanoid" id="K1R1D9"/>
<reference evidence="1" key="1">
    <citation type="journal article" date="2012" name="Nature">
        <title>The oyster genome reveals stress adaptation and complexity of shell formation.</title>
        <authorList>
            <person name="Zhang G."/>
            <person name="Fang X."/>
            <person name="Guo X."/>
            <person name="Li L."/>
            <person name="Luo R."/>
            <person name="Xu F."/>
            <person name="Yang P."/>
            <person name="Zhang L."/>
            <person name="Wang X."/>
            <person name="Qi H."/>
            <person name="Xiong Z."/>
            <person name="Que H."/>
            <person name="Xie Y."/>
            <person name="Holland P.W."/>
            <person name="Paps J."/>
            <person name="Zhu Y."/>
            <person name="Wu F."/>
            <person name="Chen Y."/>
            <person name="Wang J."/>
            <person name="Peng C."/>
            <person name="Meng J."/>
            <person name="Yang L."/>
            <person name="Liu J."/>
            <person name="Wen B."/>
            <person name="Zhang N."/>
            <person name="Huang Z."/>
            <person name="Zhu Q."/>
            <person name="Feng Y."/>
            <person name="Mount A."/>
            <person name="Hedgecock D."/>
            <person name="Xu Z."/>
            <person name="Liu Y."/>
            <person name="Domazet-Loso T."/>
            <person name="Du Y."/>
            <person name="Sun X."/>
            <person name="Zhang S."/>
            <person name="Liu B."/>
            <person name="Cheng P."/>
            <person name="Jiang X."/>
            <person name="Li J."/>
            <person name="Fan D."/>
            <person name="Wang W."/>
            <person name="Fu W."/>
            <person name="Wang T."/>
            <person name="Wang B."/>
            <person name="Zhang J."/>
            <person name="Peng Z."/>
            <person name="Li Y."/>
            <person name="Li N."/>
            <person name="Wang J."/>
            <person name="Chen M."/>
            <person name="He Y."/>
            <person name="Tan F."/>
            <person name="Song X."/>
            <person name="Zheng Q."/>
            <person name="Huang R."/>
            <person name="Yang H."/>
            <person name="Du X."/>
            <person name="Chen L."/>
            <person name="Yang M."/>
            <person name="Gaffney P.M."/>
            <person name="Wang S."/>
            <person name="Luo L."/>
            <person name="She Z."/>
            <person name="Ming Y."/>
            <person name="Huang W."/>
            <person name="Zhang S."/>
            <person name="Huang B."/>
            <person name="Zhang Y."/>
            <person name="Qu T."/>
            <person name="Ni P."/>
            <person name="Miao G."/>
            <person name="Wang J."/>
            <person name="Wang Q."/>
            <person name="Steinberg C.E."/>
            <person name="Wang H."/>
            <person name="Li N."/>
            <person name="Qian L."/>
            <person name="Zhang G."/>
            <person name="Li Y."/>
            <person name="Yang H."/>
            <person name="Liu X."/>
            <person name="Wang J."/>
            <person name="Yin Y."/>
            <person name="Wang J."/>
        </authorList>
    </citation>
    <scope>NUCLEOTIDE SEQUENCE [LARGE SCALE GENOMIC DNA]</scope>
    <source>
        <strain evidence="1">05x7-T-G4-1.051#20</strain>
    </source>
</reference>